<dbReference type="AlphaFoldDB" id="A0A1S1UB29"/>
<evidence type="ECO:0000256" key="1">
    <source>
        <dbReference type="ARBA" id="ARBA00004429"/>
    </source>
</evidence>
<keyword evidence="4" id="KW-1003">Cell membrane</keyword>
<evidence type="ECO:0000256" key="2">
    <source>
        <dbReference type="ARBA" id="ARBA00010072"/>
    </source>
</evidence>
<evidence type="ECO:0000313" key="10">
    <source>
        <dbReference type="EMBL" id="OHV97635.1"/>
    </source>
</evidence>
<keyword evidence="6 8" id="KW-1133">Transmembrane helix</keyword>
<dbReference type="SUPFAM" id="SSF161098">
    <property type="entry name" value="MetI-like"/>
    <property type="match status" value="1"/>
</dbReference>
<evidence type="ECO:0000256" key="4">
    <source>
        <dbReference type="ARBA" id="ARBA00022475"/>
    </source>
</evidence>
<dbReference type="PANTHER" id="PTHR30614">
    <property type="entry name" value="MEMBRANE COMPONENT OF AMINO ACID ABC TRANSPORTER"/>
    <property type="match status" value="1"/>
</dbReference>
<comment type="caution">
    <text evidence="10">The sequence shown here is derived from an EMBL/GenBank/DDBJ whole genome shotgun (WGS) entry which is preliminary data.</text>
</comment>
<dbReference type="PANTHER" id="PTHR30614:SF35">
    <property type="entry name" value="ABC TRANSPORTER PERMEASE PROTEIN"/>
    <property type="match status" value="1"/>
</dbReference>
<dbReference type="InterPro" id="IPR035906">
    <property type="entry name" value="MetI-like_sf"/>
</dbReference>
<dbReference type="Proteomes" id="UP000179840">
    <property type="component" value="Unassembled WGS sequence"/>
</dbReference>
<protein>
    <submittedName>
        <fullName evidence="10">ABC transporter permease</fullName>
    </submittedName>
</protein>
<dbReference type="PROSITE" id="PS50928">
    <property type="entry name" value="ABC_TM1"/>
    <property type="match status" value="1"/>
</dbReference>
<evidence type="ECO:0000256" key="7">
    <source>
        <dbReference type="ARBA" id="ARBA00023136"/>
    </source>
</evidence>
<accession>A0A1S1UB29</accession>
<dbReference type="EMBL" id="LFKP01000005">
    <property type="protein sequence ID" value="OHV97635.1"/>
    <property type="molecule type" value="Genomic_DNA"/>
</dbReference>
<dbReference type="NCBIfam" id="TIGR01726">
    <property type="entry name" value="HEQRo_perm_3TM"/>
    <property type="match status" value="1"/>
</dbReference>
<dbReference type="CDD" id="cd06261">
    <property type="entry name" value="TM_PBP2"/>
    <property type="match status" value="1"/>
</dbReference>
<feature type="transmembrane region" description="Helical" evidence="8">
    <location>
        <begin position="20"/>
        <end position="46"/>
    </location>
</feature>
<evidence type="ECO:0000256" key="6">
    <source>
        <dbReference type="ARBA" id="ARBA00022989"/>
    </source>
</evidence>
<organism evidence="10 11">
    <name type="scientific">Janthinobacterium lividum</name>
    <dbReference type="NCBI Taxonomy" id="29581"/>
    <lineage>
        <taxon>Bacteria</taxon>
        <taxon>Pseudomonadati</taxon>
        <taxon>Pseudomonadota</taxon>
        <taxon>Betaproteobacteria</taxon>
        <taxon>Burkholderiales</taxon>
        <taxon>Oxalobacteraceae</taxon>
        <taxon>Janthinobacterium</taxon>
    </lineage>
</organism>
<dbReference type="GO" id="GO:0006865">
    <property type="term" value="P:amino acid transport"/>
    <property type="evidence" value="ECO:0007669"/>
    <property type="project" value="TreeGrafter"/>
</dbReference>
<dbReference type="GO" id="GO:0043190">
    <property type="term" value="C:ATP-binding cassette (ABC) transporter complex"/>
    <property type="evidence" value="ECO:0007669"/>
    <property type="project" value="InterPro"/>
</dbReference>
<gene>
    <name evidence="10" type="ORF">AKG95_10705</name>
</gene>
<keyword evidence="7 8" id="KW-0472">Membrane</keyword>
<name>A0A1S1UB29_9BURK</name>
<evidence type="ECO:0000259" key="9">
    <source>
        <dbReference type="PROSITE" id="PS50928"/>
    </source>
</evidence>
<evidence type="ECO:0000256" key="8">
    <source>
        <dbReference type="RuleBase" id="RU363032"/>
    </source>
</evidence>
<evidence type="ECO:0000256" key="5">
    <source>
        <dbReference type="ARBA" id="ARBA00022692"/>
    </source>
</evidence>
<reference evidence="10 11" key="1">
    <citation type="submission" date="2015-06" db="EMBL/GenBank/DDBJ databases">
        <title>Draft genome sequencing of a biphenyl-degrading bacterium, Janthinobacterium lividum MEG1.</title>
        <authorList>
            <person name="Shimodaira J."/>
            <person name="Hatta T."/>
        </authorList>
    </citation>
    <scope>NUCLEOTIDE SEQUENCE [LARGE SCALE GENOMIC DNA]</scope>
    <source>
        <strain evidence="10 11">MEG1</strain>
    </source>
</reference>
<feature type="domain" description="ABC transmembrane type-1" evidence="9">
    <location>
        <begin position="21"/>
        <end position="209"/>
    </location>
</feature>
<feature type="transmembrane region" description="Helical" evidence="8">
    <location>
        <begin position="190"/>
        <end position="212"/>
    </location>
</feature>
<proteinExistence type="inferred from homology"/>
<evidence type="ECO:0000313" key="11">
    <source>
        <dbReference type="Proteomes" id="UP000179840"/>
    </source>
</evidence>
<evidence type="ECO:0000256" key="3">
    <source>
        <dbReference type="ARBA" id="ARBA00022448"/>
    </source>
</evidence>
<dbReference type="InterPro" id="IPR010065">
    <property type="entry name" value="AA_ABC_transptr_permease_3TM"/>
</dbReference>
<dbReference type="RefSeq" id="WP_071076791.1">
    <property type="nucleotide sequence ID" value="NZ_LFKP01000005.1"/>
</dbReference>
<dbReference type="InterPro" id="IPR043429">
    <property type="entry name" value="ArtM/GltK/GlnP/TcyL/YhdX-like"/>
</dbReference>
<comment type="subcellular location">
    <subcellularLocation>
        <location evidence="1">Cell inner membrane</location>
        <topology evidence="1">Multi-pass membrane protein</topology>
    </subcellularLocation>
    <subcellularLocation>
        <location evidence="8">Cell membrane</location>
        <topology evidence="8">Multi-pass membrane protein</topology>
    </subcellularLocation>
</comment>
<dbReference type="Pfam" id="PF00528">
    <property type="entry name" value="BPD_transp_1"/>
    <property type="match status" value="1"/>
</dbReference>
<sequence>MPYEFHFELVMQSLDRLLWGAALTIRLSALAMVLGLAVGVCAAVILKNGPAYARALVRAYVEVIRSTPFLVQLFIIYFGLPSLGLQLDANGAALVAMTVNLGAYAAEIVRAGIGAVHPSQLEAAQALGMTRWQVMRHVVLLPALEKVYPALASQFTLMMLASSVVSAISAEELTAAAHLLDSETFRSFEIYIVVMVLYILLALLFRFSFWVLGQIVFKRRRRLGAVRMGA</sequence>
<dbReference type="Gene3D" id="1.10.3720.10">
    <property type="entry name" value="MetI-like"/>
    <property type="match status" value="1"/>
</dbReference>
<keyword evidence="5 8" id="KW-0812">Transmembrane</keyword>
<keyword evidence="3 8" id="KW-0813">Transport</keyword>
<feature type="transmembrane region" description="Helical" evidence="8">
    <location>
        <begin position="67"/>
        <end position="85"/>
    </location>
</feature>
<dbReference type="InterPro" id="IPR000515">
    <property type="entry name" value="MetI-like"/>
</dbReference>
<comment type="similarity">
    <text evidence="2">Belongs to the binding-protein-dependent transport system permease family. HisMQ subfamily.</text>
</comment>
<dbReference type="GO" id="GO:0022857">
    <property type="term" value="F:transmembrane transporter activity"/>
    <property type="evidence" value="ECO:0007669"/>
    <property type="project" value="InterPro"/>
</dbReference>